<dbReference type="PROSITE" id="PS51257">
    <property type="entry name" value="PROKAR_LIPOPROTEIN"/>
    <property type="match status" value="1"/>
</dbReference>
<protein>
    <recommendedName>
        <fullName evidence="4">Lipoprotein</fullName>
    </recommendedName>
</protein>
<feature type="signal peptide" evidence="1">
    <location>
        <begin position="1"/>
        <end position="21"/>
    </location>
</feature>
<gene>
    <name evidence="2" type="ORF">LSG31_07145</name>
</gene>
<evidence type="ECO:0000313" key="2">
    <source>
        <dbReference type="EMBL" id="UOF92004.1"/>
    </source>
</evidence>
<name>A0ABY4CNU9_9BACL</name>
<evidence type="ECO:0008006" key="4">
    <source>
        <dbReference type="Google" id="ProtNLM"/>
    </source>
</evidence>
<keyword evidence="1" id="KW-0732">Signal</keyword>
<organism evidence="2 3">
    <name type="scientific">Fodinisporobacter ferrooxydans</name>
    <dbReference type="NCBI Taxonomy" id="2901836"/>
    <lineage>
        <taxon>Bacteria</taxon>
        <taxon>Bacillati</taxon>
        <taxon>Bacillota</taxon>
        <taxon>Bacilli</taxon>
        <taxon>Bacillales</taxon>
        <taxon>Alicyclobacillaceae</taxon>
        <taxon>Fodinisporobacter</taxon>
    </lineage>
</organism>
<accession>A0ABY4CNU9</accession>
<reference evidence="2" key="1">
    <citation type="submission" date="2021-12" db="EMBL/GenBank/DDBJ databases">
        <title>Alicyclobacillaceae gen. nov., sp. nov., isolated from chalcocite enrichment system.</title>
        <authorList>
            <person name="Jiang Z."/>
        </authorList>
    </citation>
    <scope>NUCLEOTIDE SEQUENCE</scope>
    <source>
        <strain evidence="2">MYW30-H2</strain>
    </source>
</reference>
<sequence>MFKIFLGILSLCISLVGCSTLQSPLKENSTTIAFVNFNGYQYVVTNNLVKSIGKEIGTMNHSDFYEIPGHDIREEIALKINNGYVEVIRKDIWYKSKGLQK</sequence>
<dbReference type="EMBL" id="CP089291">
    <property type="protein sequence ID" value="UOF92004.1"/>
    <property type="molecule type" value="Genomic_DNA"/>
</dbReference>
<evidence type="ECO:0000256" key="1">
    <source>
        <dbReference type="SAM" id="SignalP"/>
    </source>
</evidence>
<dbReference type="Proteomes" id="UP000830167">
    <property type="component" value="Chromosome"/>
</dbReference>
<evidence type="ECO:0000313" key="3">
    <source>
        <dbReference type="Proteomes" id="UP000830167"/>
    </source>
</evidence>
<feature type="chain" id="PRO_5045660947" description="Lipoprotein" evidence="1">
    <location>
        <begin position="22"/>
        <end position="101"/>
    </location>
</feature>
<dbReference type="RefSeq" id="WP_347438686.1">
    <property type="nucleotide sequence ID" value="NZ_CP089291.1"/>
</dbReference>
<keyword evidence="3" id="KW-1185">Reference proteome</keyword>
<proteinExistence type="predicted"/>